<sequence>MTPETLTRSYYRFKPNEGVIIIGATNFPEALDKYCPPFRFCTAVRLLCFCVCVRSALIRPGRFDMQVTVPKPDVKGRTEILNWYLKKIKVDQAIEANVIARGTVGFSGADLENLVNQAALKAAVDGKDMVTMKELEFAKDKILMGVPAPGNELTSEFPQEYSLTVVVGCPGQFRGREDGTMLLIKYQDHGAFKTWNF</sequence>
<evidence type="ECO:0000256" key="5">
    <source>
        <dbReference type="ARBA" id="ARBA00022833"/>
    </source>
</evidence>
<keyword evidence="4" id="KW-0479">Metal-binding</keyword>
<feature type="non-terminal residue" evidence="8">
    <location>
        <position position="197"/>
    </location>
</feature>
<feature type="domain" description="AAA ATPase AAA+ lid" evidence="7">
    <location>
        <begin position="99"/>
        <end position="136"/>
    </location>
</feature>
<dbReference type="Pfam" id="PF17862">
    <property type="entry name" value="AAA_lid_3"/>
    <property type="match status" value="1"/>
</dbReference>
<proteinExistence type="inferred from homology"/>
<dbReference type="FunFam" id="1.10.8.60:FF:000001">
    <property type="entry name" value="ATP-dependent zinc metalloprotease FtsH"/>
    <property type="match status" value="1"/>
</dbReference>
<comment type="caution">
    <text evidence="8">The sequence shown here is derived from an EMBL/GenBank/DDBJ whole genome shotgun (WGS) entry which is preliminary data.</text>
</comment>
<dbReference type="PANTHER" id="PTHR23076:SF97">
    <property type="entry name" value="ATP-DEPENDENT ZINC METALLOPROTEASE YME1L1"/>
    <property type="match status" value="1"/>
</dbReference>
<evidence type="ECO:0000256" key="3">
    <source>
        <dbReference type="ARBA" id="ARBA00010550"/>
    </source>
</evidence>
<keyword evidence="6" id="KW-0482">Metalloprotease</keyword>
<dbReference type="GO" id="GO:0006515">
    <property type="term" value="P:protein quality control for misfolded or incompletely synthesized proteins"/>
    <property type="evidence" value="ECO:0007669"/>
    <property type="project" value="TreeGrafter"/>
</dbReference>
<dbReference type="Gene3D" id="3.40.50.300">
    <property type="entry name" value="P-loop containing nucleotide triphosphate hydrolases"/>
    <property type="match status" value="1"/>
</dbReference>
<keyword evidence="6" id="KW-0378">Hydrolase</keyword>
<dbReference type="PANTHER" id="PTHR23076">
    <property type="entry name" value="METALLOPROTEASE M41 FTSH"/>
    <property type="match status" value="1"/>
</dbReference>
<accession>A0A315V2N9</accession>
<dbReference type="GO" id="GO:0046872">
    <property type="term" value="F:metal ion binding"/>
    <property type="evidence" value="ECO:0007669"/>
    <property type="project" value="UniProtKB-KW"/>
</dbReference>
<dbReference type="InterPro" id="IPR027417">
    <property type="entry name" value="P-loop_NTPase"/>
</dbReference>
<keyword evidence="5" id="KW-0862">Zinc</keyword>
<dbReference type="Gene3D" id="1.10.8.60">
    <property type="match status" value="1"/>
</dbReference>
<reference evidence="8 9" key="1">
    <citation type="journal article" date="2018" name="G3 (Bethesda)">
        <title>A High-Quality Reference Genome for the Invasive Mosquitofish Gambusia affinis Using a Chicago Library.</title>
        <authorList>
            <person name="Hoffberg S.L."/>
            <person name="Troendle N.J."/>
            <person name="Glenn T.C."/>
            <person name="Mahmud O."/>
            <person name="Louha S."/>
            <person name="Chalopin D."/>
            <person name="Bennetzen J.L."/>
            <person name="Mauricio R."/>
        </authorList>
    </citation>
    <scope>NUCLEOTIDE SEQUENCE [LARGE SCALE GENOMIC DNA]</scope>
    <source>
        <strain evidence="8">NE01/NJP1002.9</strain>
        <tissue evidence="8">Muscle</tissue>
    </source>
</reference>
<name>A0A315V2N9_GAMAF</name>
<protein>
    <recommendedName>
        <fullName evidence="7">AAA ATPase AAA+ lid domain-containing protein</fullName>
    </recommendedName>
</protein>
<evidence type="ECO:0000313" key="8">
    <source>
        <dbReference type="EMBL" id="PWA17457.1"/>
    </source>
</evidence>
<evidence type="ECO:0000313" key="9">
    <source>
        <dbReference type="Proteomes" id="UP000250572"/>
    </source>
</evidence>
<dbReference type="GO" id="GO:0005743">
    <property type="term" value="C:mitochondrial inner membrane"/>
    <property type="evidence" value="ECO:0007669"/>
    <property type="project" value="TreeGrafter"/>
</dbReference>
<evidence type="ECO:0000256" key="4">
    <source>
        <dbReference type="ARBA" id="ARBA00022723"/>
    </source>
</evidence>
<comment type="similarity">
    <text evidence="2">In the C-terminal section; belongs to the peptidase M41 family.</text>
</comment>
<dbReference type="InterPro" id="IPR041569">
    <property type="entry name" value="AAA_lid_3"/>
</dbReference>
<dbReference type="AlphaFoldDB" id="A0A315V2N9"/>
<dbReference type="GO" id="GO:0008237">
    <property type="term" value="F:metallopeptidase activity"/>
    <property type="evidence" value="ECO:0007669"/>
    <property type="project" value="UniProtKB-KW"/>
</dbReference>
<gene>
    <name evidence="8" type="ORF">CCH79_00011273</name>
</gene>
<comment type="cofactor">
    <cofactor evidence="1">
        <name>Zn(2+)</name>
        <dbReference type="ChEBI" id="CHEBI:29105"/>
    </cofactor>
</comment>
<dbReference type="GO" id="GO:0007005">
    <property type="term" value="P:mitochondrion organization"/>
    <property type="evidence" value="ECO:0007669"/>
    <property type="project" value="TreeGrafter"/>
</dbReference>
<keyword evidence="6" id="KW-0645">Protease</keyword>
<evidence type="ECO:0000256" key="1">
    <source>
        <dbReference type="ARBA" id="ARBA00001947"/>
    </source>
</evidence>
<dbReference type="SUPFAM" id="SSF52540">
    <property type="entry name" value="P-loop containing nucleoside triphosphate hydrolases"/>
    <property type="match status" value="1"/>
</dbReference>
<evidence type="ECO:0000256" key="6">
    <source>
        <dbReference type="ARBA" id="ARBA00023049"/>
    </source>
</evidence>
<keyword evidence="9" id="KW-1185">Reference proteome</keyword>
<dbReference type="EMBL" id="NHOQ01002364">
    <property type="protein sequence ID" value="PWA17457.1"/>
    <property type="molecule type" value="Genomic_DNA"/>
</dbReference>
<organism evidence="8 9">
    <name type="scientific">Gambusia affinis</name>
    <name type="common">Western mosquitofish</name>
    <name type="synonym">Heterandria affinis</name>
    <dbReference type="NCBI Taxonomy" id="33528"/>
    <lineage>
        <taxon>Eukaryota</taxon>
        <taxon>Metazoa</taxon>
        <taxon>Chordata</taxon>
        <taxon>Craniata</taxon>
        <taxon>Vertebrata</taxon>
        <taxon>Euteleostomi</taxon>
        <taxon>Actinopterygii</taxon>
        <taxon>Neopterygii</taxon>
        <taxon>Teleostei</taxon>
        <taxon>Neoteleostei</taxon>
        <taxon>Acanthomorphata</taxon>
        <taxon>Ovalentaria</taxon>
        <taxon>Atherinomorphae</taxon>
        <taxon>Cyprinodontiformes</taxon>
        <taxon>Poeciliidae</taxon>
        <taxon>Poeciliinae</taxon>
        <taxon>Gambusia</taxon>
    </lineage>
</organism>
<dbReference type="GO" id="GO:0004176">
    <property type="term" value="F:ATP-dependent peptidase activity"/>
    <property type="evidence" value="ECO:0007669"/>
    <property type="project" value="TreeGrafter"/>
</dbReference>
<evidence type="ECO:0000259" key="7">
    <source>
        <dbReference type="Pfam" id="PF17862"/>
    </source>
</evidence>
<comment type="similarity">
    <text evidence="3">In the N-terminal section; belongs to the AAA ATPase family.</text>
</comment>
<evidence type="ECO:0000256" key="2">
    <source>
        <dbReference type="ARBA" id="ARBA00010044"/>
    </source>
</evidence>
<dbReference type="Proteomes" id="UP000250572">
    <property type="component" value="Unassembled WGS sequence"/>
</dbReference>